<feature type="compositionally biased region" description="Low complexity" evidence="1">
    <location>
        <begin position="711"/>
        <end position="728"/>
    </location>
</feature>
<gene>
    <name evidence="3" type="ORF">DPMN_141149</name>
</gene>
<sequence length="1004" mass="115309">MQTKGLILNVNVVGLTGNGKVNGVGKSCFCNRAVRPRQDDYHENHSSIVSTNDFCGQIINNQHFLYWGERRLSDEKTRLRILEQTVFANDETFEVFETNMGKNYLRRCKTLKLFSPGKAMYICREQMGTEIQFDDKLVLNREFQVNGILCLIDVSIECQINLEAQLLFTLEVIQFALKAKIPVLVVTTKNDKADTICKNSLESFLSEHKLKPNVPVVETSSQCNINIEAALELLTVLMLEPTKSVASTRTLSYDESTSIREKRIENAKTEMGHVVKKALNDRILETHTLGLLYTFCRNKCAFLSNLYGDHKAKLILQQIVLQYYIDRQRQNDFQNLRRVLEITLDERIKESMSNLRLWTGTECMDQFPLLNENPRLLEEIGFTNGDQRRLLLSNFLQSSEAKSEVKTYRQKLVLERKKRGFRELCLEMQDSFLKCIHEHKHLKTLQHGHILKLSECMMSQERYKALDAHSDIRTAMILSILVFFEKPCIERCPFNQQNRNECVDHAVSRFLTSKDRRNRQDNLRNTERPTFNVIRLLIAMVCGDPYNVEDVLSLFLDEPIFKTQPKGFVPHHVFNSFSFTHKMDDGRSFKVVFTVASYHEAKSMINQIPFDRCVFVYHKFRRSSITSLRRVIQSAACPKMLIEVQYCNSGTSSAHQSLPLEEGLRAVAVQVPEYFKSPAYRQMLMSFVIFADTNLSIIGDLQLHCIDETTSRSSSPKSDQSEQSSSDDPSFDSKRSSTLSENNFADTDSSVTSSEKIFCKQRDVSKAMPTHKAIDLDIARNSTGAHMVLDERQDSSTRYNENCCDFDKESINLSEIRDGDQTNCKTTYHIQNALRQNHDTEQTSAKCVKTENEDTTCTILEVLTGRKEKRDAEQTRIKSIESREVQTYVKTTFSNCDVSSADAPTTLMNETEQLLNTSNCRPTYFRCASNEPPNLIAVDMEGIYIELKQCLTDDAFALLKGTKKEMAYDIRRVKKAAKKARRAQRNCEEMIEKNRRTGCFCNIC</sequence>
<comment type="caution">
    <text evidence="3">The sequence shown here is derived from an EMBL/GenBank/DDBJ whole genome shotgun (WGS) entry which is preliminary data.</text>
</comment>
<proteinExistence type="predicted"/>
<dbReference type="GO" id="GO:0005096">
    <property type="term" value="F:GTPase activator activity"/>
    <property type="evidence" value="ECO:0007669"/>
    <property type="project" value="TreeGrafter"/>
</dbReference>
<evidence type="ECO:0000259" key="2">
    <source>
        <dbReference type="PROSITE" id="PS51853"/>
    </source>
</evidence>
<dbReference type="Gene3D" id="3.40.50.300">
    <property type="entry name" value="P-loop containing nucleotide triphosphate hydrolases"/>
    <property type="match status" value="1"/>
</dbReference>
<feature type="compositionally biased region" description="Polar residues" evidence="1">
    <location>
        <begin position="738"/>
        <end position="748"/>
    </location>
</feature>
<dbReference type="GO" id="GO:0008361">
    <property type="term" value="P:regulation of cell size"/>
    <property type="evidence" value="ECO:0007669"/>
    <property type="project" value="TreeGrafter"/>
</dbReference>
<protein>
    <recommendedName>
        <fullName evidence="2">PG2 pseudoGTPase domain-containing protein</fullName>
    </recommendedName>
</protein>
<dbReference type="InterPro" id="IPR027417">
    <property type="entry name" value="P-loop_NTPase"/>
</dbReference>
<dbReference type="Proteomes" id="UP000828390">
    <property type="component" value="Unassembled WGS sequence"/>
</dbReference>
<organism evidence="3 4">
    <name type="scientific">Dreissena polymorpha</name>
    <name type="common">Zebra mussel</name>
    <name type="synonym">Mytilus polymorpha</name>
    <dbReference type="NCBI Taxonomy" id="45954"/>
    <lineage>
        <taxon>Eukaryota</taxon>
        <taxon>Metazoa</taxon>
        <taxon>Spiralia</taxon>
        <taxon>Lophotrochozoa</taxon>
        <taxon>Mollusca</taxon>
        <taxon>Bivalvia</taxon>
        <taxon>Autobranchia</taxon>
        <taxon>Heteroconchia</taxon>
        <taxon>Euheterodonta</taxon>
        <taxon>Imparidentia</taxon>
        <taxon>Neoheterodontei</taxon>
        <taxon>Myida</taxon>
        <taxon>Dreissenoidea</taxon>
        <taxon>Dreissenidae</taxon>
        <taxon>Dreissena</taxon>
    </lineage>
</organism>
<dbReference type="GO" id="GO:0005829">
    <property type="term" value="C:cytosol"/>
    <property type="evidence" value="ECO:0007669"/>
    <property type="project" value="TreeGrafter"/>
</dbReference>
<evidence type="ECO:0000256" key="1">
    <source>
        <dbReference type="SAM" id="MobiDB-lite"/>
    </source>
</evidence>
<name>A0A9D4GC53_DREPO</name>
<dbReference type="PANTHER" id="PTHR46005:SF4">
    <property type="entry name" value="RHO GTPASE-ACTIVATING PROTEIN 190"/>
    <property type="match status" value="1"/>
</dbReference>
<dbReference type="AlphaFoldDB" id="A0A9D4GC53"/>
<feature type="domain" description="PG2 pseudoGTPase" evidence="2">
    <location>
        <begin position="535"/>
        <end position="711"/>
    </location>
</feature>
<dbReference type="InterPro" id="IPR039006">
    <property type="entry name" value="RhoGAP_pG2"/>
</dbReference>
<dbReference type="GO" id="GO:0007266">
    <property type="term" value="P:Rho protein signal transduction"/>
    <property type="evidence" value="ECO:0007669"/>
    <property type="project" value="TreeGrafter"/>
</dbReference>
<evidence type="ECO:0000313" key="4">
    <source>
        <dbReference type="Proteomes" id="UP000828390"/>
    </source>
</evidence>
<feature type="region of interest" description="Disordered" evidence="1">
    <location>
        <begin position="709"/>
        <end position="748"/>
    </location>
</feature>
<reference evidence="3" key="1">
    <citation type="journal article" date="2019" name="bioRxiv">
        <title>The Genome of the Zebra Mussel, Dreissena polymorpha: A Resource for Invasive Species Research.</title>
        <authorList>
            <person name="McCartney M.A."/>
            <person name="Auch B."/>
            <person name="Kono T."/>
            <person name="Mallez S."/>
            <person name="Zhang Y."/>
            <person name="Obille A."/>
            <person name="Becker A."/>
            <person name="Abrahante J.E."/>
            <person name="Garbe J."/>
            <person name="Badalamenti J.P."/>
            <person name="Herman A."/>
            <person name="Mangelson H."/>
            <person name="Liachko I."/>
            <person name="Sullivan S."/>
            <person name="Sone E.D."/>
            <person name="Koren S."/>
            <person name="Silverstein K.A.T."/>
            <person name="Beckman K.B."/>
            <person name="Gohl D.M."/>
        </authorList>
    </citation>
    <scope>NUCLEOTIDE SEQUENCE</scope>
    <source>
        <strain evidence="3">Duluth1</strain>
        <tissue evidence="3">Whole animal</tissue>
    </source>
</reference>
<dbReference type="EMBL" id="JAIWYP010000006">
    <property type="protein sequence ID" value="KAH3812711.1"/>
    <property type="molecule type" value="Genomic_DNA"/>
</dbReference>
<accession>A0A9D4GC53</accession>
<dbReference type="InterPro" id="IPR051978">
    <property type="entry name" value="Rho-GAP_domain"/>
</dbReference>
<dbReference type="PANTHER" id="PTHR46005">
    <property type="entry name" value="RHO GTPASE-ACTIVATING PROTEIN 190"/>
    <property type="match status" value="1"/>
</dbReference>
<evidence type="ECO:0000313" key="3">
    <source>
        <dbReference type="EMBL" id="KAH3812711.1"/>
    </source>
</evidence>
<keyword evidence="4" id="KW-1185">Reference proteome</keyword>
<dbReference type="PROSITE" id="PS51853">
    <property type="entry name" value="PG2"/>
    <property type="match status" value="1"/>
</dbReference>
<reference evidence="3" key="2">
    <citation type="submission" date="2020-11" db="EMBL/GenBank/DDBJ databases">
        <authorList>
            <person name="McCartney M.A."/>
            <person name="Auch B."/>
            <person name="Kono T."/>
            <person name="Mallez S."/>
            <person name="Becker A."/>
            <person name="Gohl D.M."/>
            <person name="Silverstein K.A.T."/>
            <person name="Koren S."/>
            <person name="Bechman K.B."/>
            <person name="Herman A."/>
            <person name="Abrahante J.E."/>
            <person name="Garbe J."/>
        </authorList>
    </citation>
    <scope>NUCLEOTIDE SEQUENCE</scope>
    <source>
        <strain evidence="3">Duluth1</strain>
        <tissue evidence="3">Whole animal</tissue>
    </source>
</reference>
<dbReference type="OrthoDB" id="9994905at2759"/>
<dbReference type="SUPFAM" id="SSF52540">
    <property type="entry name" value="P-loop containing nucleoside triphosphate hydrolases"/>
    <property type="match status" value="1"/>
</dbReference>